<sequence length="358" mass="39373">MATTTPVPPSRKLKVACAGLGRMGQRHANNFLTNVPRAELVAVFTPAPHEIKWASQNLAPLGVAVYDDYDKMLEHESLEAVVIATVTAVHAEQALKAIAKDLHVLSEKPISISDAISQQVIDAAAKKPHLKLMCGFMRRFDSSYRDVKNKIDEGLIGKPIIYYGQTGDKRDPSGFFVQYAQFSGGIFVDCTIHDIDLALWYFGEDVKVKSISASGVAAIEPDLTLHKDVDNAVGTVEFHSGQIATFYATRMMAAGQEDQTWICGTNGKLTVNMAPAINHVTIHDSYGVRREIPQTFFERFQPGFAVEANEFTKAILDDLPVPIDPRGAVHAVKIANALQESVISGKKIYYDENENRIE</sequence>
<accession>A0ABR1EZL7</accession>
<dbReference type="EMBL" id="JBBJBU010000014">
    <property type="protein sequence ID" value="KAK7203039.1"/>
    <property type="molecule type" value="Genomic_DNA"/>
</dbReference>
<feature type="domain" description="GFO/IDH/MocA-like oxidoreductase" evidence="4">
    <location>
        <begin position="144"/>
        <end position="269"/>
    </location>
</feature>
<dbReference type="SUPFAM" id="SSF55347">
    <property type="entry name" value="Glyceraldehyde-3-phosphate dehydrogenase-like, C-terminal domain"/>
    <property type="match status" value="1"/>
</dbReference>
<dbReference type="Proteomes" id="UP001498771">
    <property type="component" value="Unassembled WGS sequence"/>
</dbReference>
<organism evidence="5 6">
    <name type="scientific">Myxozyma melibiosi</name>
    <dbReference type="NCBI Taxonomy" id="54550"/>
    <lineage>
        <taxon>Eukaryota</taxon>
        <taxon>Fungi</taxon>
        <taxon>Dikarya</taxon>
        <taxon>Ascomycota</taxon>
        <taxon>Saccharomycotina</taxon>
        <taxon>Lipomycetes</taxon>
        <taxon>Lipomycetales</taxon>
        <taxon>Lipomycetaceae</taxon>
        <taxon>Myxozyma</taxon>
    </lineage>
</organism>
<feature type="domain" description="Gfo/Idh/MocA-like oxidoreductase N-terminal" evidence="3">
    <location>
        <begin position="13"/>
        <end position="130"/>
    </location>
</feature>
<reference evidence="5 6" key="1">
    <citation type="submission" date="2024-03" db="EMBL/GenBank/DDBJ databases">
        <title>Genome-scale model development and genomic sequencing of the oleaginous clade Lipomyces.</title>
        <authorList>
            <consortium name="Lawrence Berkeley National Laboratory"/>
            <person name="Czajka J.J."/>
            <person name="Han Y."/>
            <person name="Kim J."/>
            <person name="Mondo S.J."/>
            <person name="Hofstad B.A."/>
            <person name="Robles A."/>
            <person name="Haridas S."/>
            <person name="Riley R."/>
            <person name="LaButti K."/>
            <person name="Pangilinan J."/>
            <person name="Andreopoulos W."/>
            <person name="Lipzen A."/>
            <person name="Yan J."/>
            <person name="Wang M."/>
            <person name="Ng V."/>
            <person name="Grigoriev I.V."/>
            <person name="Spatafora J.W."/>
            <person name="Magnuson J.K."/>
            <person name="Baker S.E."/>
            <person name="Pomraning K.R."/>
        </authorList>
    </citation>
    <scope>NUCLEOTIDE SEQUENCE [LARGE SCALE GENOMIC DNA]</scope>
    <source>
        <strain evidence="5 6">Phaff 52-87</strain>
    </source>
</reference>
<evidence type="ECO:0000313" key="5">
    <source>
        <dbReference type="EMBL" id="KAK7203039.1"/>
    </source>
</evidence>
<comment type="similarity">
    <text evidence="1">Belongs to the Gfo/Idh/MocA family.</text>
</comment>
<evidence type="ECO:0000259" key="4">
    <source>
        <dbReference type="Pfam" id="PF22725"/>
    </source>
</evidence>
<comment type="caution">
    <text evidence="5">The sequence shown here is derived from an EMBL/GenBank/DDBJ whole genome shotgun (WGS) entry which is preliminary data.</text>
</comment>
<dbReference type="SUPFAM" id="SSF51735">
    <property type="entry name" value="NAD(P)-binding Rossmann-fold domains"/>
    <property type="match status" value="1"/>
</dbReference>
<proteinExistence type="inferred from homology"/>
<dbReference type="Pfam" id="PF01408">
    <property type="entry name" value="GFO_IDH_MocA"/>
    <property type="match status" value="1"/>
</dbReference>
<dbReference type="Gene3D" id="3.30.360.10">
    <property type="entry name" value="Dihydrodipicolinate Reductase, domain 2"/>
    <property type="match status" value="1"/>
</dbReference>
<dbReference type="GeneID" id="90036403"/>
<evidence type="ECO:0000259" key="3">
    <source>
        <dbReference type="Pfam" id="PF01408"/>
    </source>
</evidence>
<dbReference type="RefSeq" id="XP_064766072.1">
    <property type="nucleotide sequence ID" value="XM_064910891.1"/>
</dbReference>
<dbReference type="Pfam" id="PF22725">
    <property type="entry name" value="GFO_IDH_MocA_C3"/>
    <property type="match status" value="1"/>
</dbReference>
<dbReference type="PANTHER" id="PTHR42840:SF3">
    <property type="entry name" value="BINDING ROSSMANN FOLD OXIDOREDUCTASE, PUTATIVE (AFU_ORTHOLOGUE AFUA_2G10240)-RELATED"/>
    <property type="match status" value="1"/>
</dbReference>
<evidence type="ECO:0000256" key="2">
    <source>
        <dbReference type="ARBA" id="ARBA00023002"/>
    </source>
</evidence>
<evidence type="ECO:0000313" key="6">
    <source>
        <dbReference type="Proteomes" id="UP001498771"/>
    </source>
</evidence>
<dbReference type="Gene3D" id="3.40.50.720">
    <property type="entry name" value="NAD(P)-binding Rossmann-like Domain"/>
    <property type="match status" value="1"/>
</dbReference>
<dbReference type="InterPro" id="IPR036291">
    <property type="entry name" value="NAD(P)-bd_dom_sf"/>
</dbReference>
<evidence type="ECO:0000256" key="1">
    <source>
        <dbReference type="ARBA" id="ARBA00010928"/>
    </source>
</evidence>
<dbReference type="PANTHER" id="PTHR42840">
    <property type="entry name" value="NAD(P)-BINDING ROSSMANN-FOLD SUPERFAMILY PROTEIN-RELATED"/>
    <property type="match status" value="1"/>
</dbReference>
<dbReference type="InterPro" id="IPR000683">
    <property type="entry name" value="Gfo/Idh/MocA-like_OxRdtase_N"/>
</dbReference>
<keyword evidence="2" id="KW-0560">Oxidoreductase</keyword>
<name>A0ABR1EZL7_9ASCO</name>
<protein>
    <submittedName>
        <fullName evidence="5">Uncharacterized protein</fullName>
    </submittedName>
</protein>
<dbReference type="InterPro" id="IPR055170">
    <property type="entry name" value="GFO_IDH_MocA-like_dom"/>
</dbReference>
<keyword evidence="6" id="KW-1185">Reference proteome</keyword>
<gene>
    <name evidence="5" type="ORF">BZA70DRAFT_261033</name>
</gene>